<dbReference type="Proteomes" id="UP000217076">
    <property type="component" value="Unassembled WGS sequence"/>
</dbReference>
<keyword evidence="3" id="KW-1185">Reference proteome</keyword>
<name>A0A1G7U0B5_9PROT</name>
<dbReference type="EMBL" id="FNCV01000001">
    <property type="protein sequence ID" value="SDG40509.1"/>
    <property type="molecule type" value="Genomic_DNA"/>
</dbReference>
<dbReference type="OrthoDB" id="9811127at2"/>
<reference evidence="3" key="1">
    <citation type="submission" date="2016-10" db="EMBL/GenBank/DDBJ databases">
        <authorList>
            <person name="Varghese N."/>
            <person name="Submissions S."/>
        </authorList>
    </citation>
    <scope>NUCLEOTIDE SEQUENCE [LARGE SCALE GENOMIC DNA]</scope>
    <source>
        <strain evidence="3">930I</strain>
    </source>
</reference>
<evidence type="ECO:0000313" key="3">
    <source>
        <dbReference type="Proteomes" id="UP000217076"/>
    </source>
</evidence>
<organism evidence="2 3">
    <name type="scientific">Roseospirillum parvum</name>
    <dbReference type="NCBI Taxonomy" id="83401"/>
    <lineage>
        <taxon>Bacteria</taxon>
        <taxon>Pseudomonadati</taxon>
        <taxon>Pseudomonadota</taxon>
        <taxon>Alphaproteobacteria</taxon>
        <taxon>Rhodospirillales</taxon>
        <taxon>Rhodospirillaceae</taxon>
        <taxon>Roseospirillum</taxon>
    </lineage>
</organism>
<gene>
    <name evidence="2" type="ORF">SAMN05421742_101150</name>
</gene>
<dbReference type="Pfam" id="PF11154">
    <property type="entry name" value="DUF2934"/>
    <property type="match status" value="1"/>
</dbReference>
<evidence type="ECO:0000256" key="1">
    <source>
        <dbReference type="SAM" id="MobiDB-lite"/>
    </source>
</evidence>
<sequence>MSEDKRERISHRAFELWQADGAEHGRDWEYWLRAEAEIDAEDAAAPAKPKRKRAAPKADTSESAPAGGEAAEPAPAKKATRAKSSASKSSGTKSSTAKSTTRTRKTTT</sequence>
<protein>
    <recommendedName>
        <fullName evidence="4">DUF2934 domain-containing protein</fullName>
    </recommendedName>
</protein>
<evidence type="ECO:0000313" key="2">
    <source>
        <dbReference type="EMBL" id="SDG40509.1"/>
    </source>
</evidence>
<feature type="region of interest" description="Disordered" evidence="1">
    <location>
        <begin position="40"/>
        <end position="108"/>
    </location>
</feature>
<accession>A0A1G7U0B5</accession>
<dbReference type="STRING" id="83401.SAMN05421742_101150"/>
<evidence type="ECO:0008006" key="4">
    <source>
        <dbReference type="Google" id="ProtNLM"/>
    </source>
</evidence>
<dbReference type="InterPro" id="IPR021327">
    <property type="entry name" value="DUF2934"/>
</dbReference>
<feature type="compositionally biased region" description="Low complexity" evidence="1">
    <location>
        <begin position="57"/>
        <end position="100"/>
    </location>
</feature>
<dbReference type="AlphaFoldDB" id="A0A1G7U0B5"/>
<dbReference type="RefSeq" id="WP_092614022.1">
    <property type="nucleotide sequence ID" value="NZ_FNCV01000001.1"/>
</dbReference>
<proteinExistence type="predicted"/>